<evidence type="ECO:0000256" key="2">
    <source>
        <dbReference type="ARBA" id="ARBA00023012"/>
    </source>
</evidence>
<keyword evidence="3" id="KW-0805">Transcription regulation</keyword>
<evidence type="ECO:0000313" key="8">
    <source>
        <dbReference type="Proteomes" id="UP000266426"/>
    </source>
</evidence>
<dbReference type="PANTHER" id="PTHR44591">
    <property type="entry name" value="STRESS RESPONSE REGULATOR PROTEIN 1"/>
    <property type="match status" value="1"/>
</dbReference>
<dbReference type="EMBL" id="QZJZ01000101">
    <property type="protein sequence ID" value="RJP56150.1"/>
    <property type="molecule type" value="Genomic_DNA"/>
</dbReference>
<dbReference type="InterPro" id="IPR001789">
    <property type="entry name" value="Sig_transdc_resp-reg_receiver"/>
</dbReference>
<dbReference type="CDD" id="cd16936">
    <property type="entry name" value="HATPase_RsbW-like"/>
    <property type="match status" value="1"/>
</dbReference>
<evidence type="ECO:0000259" key="6">
    <source>
        <dbReference type="PROSITE" id="PS50110"/>
    </source>
</evidence>
<evidence type="ECO:0000256" key="4">
    <source>
        <dbReference type="ARBA" id="ARBA00023163"/>
    </source>
</evidence>
<sequence>MDQVLGHILVVDDDELICCLLKDILNRQNCAVTTVLNGASALETLRANAFDLVITDVNMPGMNGIVLMEEIKRISPDLPVIVITGGGNEEIAVKALKSGAFNFCRKPFEIEELTRIVKKGLEVKKFSDKQKEVLPFLTVEMSFDMPSDVMLIRSVIHHIYQGARQLGFPEDEFSMRVKLAIDEALNNAIKHGNHSNIDKKVKIRTQISPQKLMVTIRDEGPGFDVSQVPDPKDPSNLHREGGRGVLLISYYMDEVYYNDKGNEVMLVKYAKAKNAGDGTRQMDSGVWSTR</sequence>
<comment type="caution">
    <text evidence="7">The sequence shown here is derived from an EMBL/GenBank/DDBJ whole genome shotgun (WGS) entry which is preliminary data.</text>
</comment>
<dbReference type="PROSITE" id="PS50110">
    <property type="entry name" value="RESPONSE_REGULATORY"/>
    <property type="match status" value="1"/>
</dbReference>
<dbReference type="InterPro" id="IPR003594">
    <property type="entry name" value="HATPase_dom"/>
</dbReference>
<accession>A0A3A4R007</accession>
<reference evidence="7 8" key="1">
    <citation type="journal article" date="2017" name="ISME J.">
        <title>Energy and carbon metabolisms in a deep terrestrial subsurface fluid microbial community.</title>
        <authorList>
            <person name="Momper L."/>
            <person name="Jungbluth S.P."/>
            <person name="Lee M.D."/>
            <person name="Amend J.P."/>
        </authorList>
    </citation>
    <scope>NUCLEOTIDE SEQUENCE [LARGE SCALE GENOMIC DNA]</scope>
    <source>
        <strain evidence="7">SURF_26</strain>
    </source>
</reference>
<dbReference type="Proteomes" id="UP000266426">
    <property type="component" value="Unassembled WGS sequence"/>
</dbReference>
<gene>
    <name evidence="7" type="ORF">C4541_12900</name>
</gene>
<dbReference type="SUPFAM" id="SSF55874">
    <property type="entry name" value="ATPase domain of HSP90 chaperone/DNA topoisomerase II/histidine kinase"/>
    <property type="match status" value="1"/>
</dbReference>
<feature type="modified residue" description="4-aspartylphosphate" evidence="5">
    <location>
        <position position="56"/>
    </location>
</feature>
<dbReference type="Gene3D" id="3.30.565.10">
    <property type="entry name" value="Histidine kinase-like ATPase, C-terminal domain"/>
    <property type="match status" value="1"/>
</dbReference>
<proteinExistence type="predicted"/>
<dbReference type="Gene3D" id="3.40.50.2300">
    <property type="match status" value="1"/>
</dbReference>
<dbReference type="SMART" id="SM00448">
    <property type="entry name" value="REC"/>
    <property type="match status" value="1"/>
</dbReference>
<dbReference type="InterPro" id="IPR050595">
    <property type="entry name" value="Bact_response_regulator"/>
</dbReference>
<keyword evidence="2" id="KW-0902">Two-component regulatory system</keyword>
<evidence type="ECO:0000256" key="5">
    <source>
        <dbReference type="PROSITE-ProRule" id="PRU00169"/>
    </source>
</evidence>
<dbReference type="InterPro" id="IPR011006">
    <property type="entry name" value="CheY-like_superfamily"/>
</dbReference>
<evidence type="ECO:0000313" key="7">
    <source>
        <dbReference type="EMBL" id="RJP56150.1"/>
    </source>
</evidence>
<dbReference type="Pfam" id="PF13581">
    <property type="entry name" value="HATPase_c_2"/>
    <property type="match status" value="1"/>
</dbReference>
<dbReference type="Pfam" id="PF00072">
    <property type="entry name" value="Response_reg"/>
    <property type="match status" value="1"/>
</dbReference>
<keyword evidence="1 5" id="KW-0597">Phosphoprotein</keyword>
<protein>
    <submittedName>
        <fullName evidence="7">Response regulator</fullName>
    </submittedName>
</protein>
<feature type="domain" description="Response regulatory" evidence="6">
    <location>
        <begin position="7"/>
        <end position="121"/>
    </location>
</feature>
<keyword evidence="4" id="KW-0804">Transcription</keyword>
<name>A0A3A4R007_9BACT</name>
<dbReference type="PANTHER" id="PTHR44591:SF3">
    <property type="entry name" value="RESPONSE REGULATORY DOMAIN-CONTAINING PROTEIN"/>
    <property type="match status" value="1"/>
</dbReference>
<dbReference type="AlphaFoldDB" id="A0A3A4R007"/>
<evidence type="ECO:0000256" key="1">
    <source>
        <dbReference type="ARBA" id="ARBA00022553"/>
    </source>
</evidence>
<dbReference type="SUPFAM" id="SSF52172">
    <property type="entry name" value="CheY-like"/>
    <property type="match status" value="1"/>
</dbReference>
<organism evidence="7 8">
    <name type="scientific">Candidatus Auribacter fodinae</name>
    <dbReference type="NCBI Taxonomy" id="2093366"/>
    <lineage>
        <taxon>Bacteria</taxon>
        <taxon>Pseudomonadati</taxon>
        <taxon>Candidatus Auribacterota</taxon>
        <taxon>Candidatus Auribacteria</taxon>
        <taxon>Candidatus Auribacterales</taxon>
        <taxon>Candidatus Auribacteraceae</taxon>
        <taxon>Candidatus Auribacter</taxon>
    </lineage>
</organism>
<dbReference type="FunFam" id="3.40.50.2300:FF:000018">
    <property type="entry name" value="DNA-binding transcriptional regulator NtrC"/>
    <property type="match status" value="1"/>
</dbReference>
<dbReference type="InterPro" id="IPR036890">
    <property type="entry name" value="HATPase_C_sf"/>
</dbReference>
<evidence type="ECO:0000256" key="3">
    <source>
        <dbReference type="ARBA" id="ARBA00023015"/>
    </source>
</evidence>
<dbReference type="GO" id="GO:0000160">
    <property type="term" value="P:phosphorelay signal transduction system"/>
    <property type="evidence" value="ECO:0007669"/>
    <property type="project" value="UniProtKB-KW"/>
</dbReference>